<keyword evidence="10" id="KW-1185">Reference proteome</keyword>
<keyword evidence="3" id="KW-0227">DNA damage</keyword>
<evidence type="ECO:0000256" key="8">
    <source>
        <dbReference type="RuleBase" id="RU364100"/>
    </source>
</evidence>
<reference evidence="9 10" key="1">
    <citation type="submission" date="2017-06" db="EMBL/GenBank/DDBJ databases">
        <authorList>
            <person name="Kim H.J."/>
            <person name="Triplett B.A."/>
        </authorList>
    </citation>
    <scope>NUCLEOTIDE SEQUENCE [LARGE SCALE GENOMIC DNA]</scope>
    <source>
        <strain evidence="9 10">DSM 18704</strain>
    </source>
</reference>
<evidence type="ECO:0000256" key="1">
    <source>
        <dbReference type="ARBA" id="ARBA00008136"/>
    </source>
</evidence>
<dbReference type="AlphaFoldDB" id="A0A239E7F4"/>
<keyword evidence="7" id="KW-0456">Lyase</keyword>
<protein>
    <recommendedName>
        <fullName evidence="8">Abasic site processing protein</fullName>
        <ecNumber evidence="8">3.4.-.-</ecNumber>
    </recommendedName>
</protein>
<keyword evidence="6" id="KW-0238">DNA-binding</keyword>
<dbReference type="Proteomes" id="UP000198356">
    <property type="component" value="Unassembled WGS sequence"/>
</dbReference>
<dbReference type="InterPro" id="IPR036590">
    <property type="entry name" value="SRAP-like"/>
</dbReference>
<dbReference type="GO" id="GO:0016829">
    <property type="term" value="F:lyase activity"/>
    <property type="evidence" value="ECO:0007669"/>
    <property type="project" value="UniProtKB-KW"/>
</dbReference>
<dbReference type="OrthoDB" id="9782620at2"/>
<dbReference type="PANTHER" id="PTHR13604">
    <property type="entry name" value="DC12-RELATED"/>
    <property type="match status" value="1"/>
</dbReference>
<name>A0A239E7F4_9BACT</name>
<dbReference type="EC" id="3.4.-.-" evidence="8"/>
<comment type="similarity">
    <text evidence="1 8">Belongs to the SOS response-associated peptidase family.</text>
</comment>
<proteinExistence type="inferred from homology"/>
<evidence type="ECO:0000256" key="4">
    <source>
        <dbReference type="ARBA" id="ARBA00022801"/>
    </source>
</evidence>
<organism evidence="9 10">
    <name type="scientific">Granulicella rosea</name>
    <dbReference type="NCBI Taxonomy" id="474952"/>
    <lineage>
        <taxon>Bacteria</taxon>
        <taxon>Pseudomonadati</taxon>
        <taxon>Acidobacteriota</taxon>
        <taxon>Terriglobia</taxon>
        <taxon>Terriglobales</taxon>
        <taxon>Acidobacteriaceae</taxon>
        <taxon>Granulicella</taxon>
    </lineage>
</organism>
<evidence type="ECO:0000256" key="3">
    <source>
        <dbReference type="ARBA" id="ARBA00022763"/>
    </source>
</evidence>
<gene>
    <name evidence="9" type="ORF">SAMN05421770_101843</name>
</gene>
<dbReference type="GO" id="GO:0003697">
    <property type="term" value="F:single-stranded DNA binding"/>
    <property type="evidence" value="ECO:0007669"/>
    <property type="project" value="InterPro"/>
</dbReference>
<evidence type="ECO:0000313" key="10">
    <source>
        <dbReference type="Proteomes" id="UP000198356"/>
    </source>
</evidence>
<evidence type="ECO:0000256" key="2">
    <source>
        <dbReference type="ARBA" id="ARBA00022670"/>
    </source>
</evidence>
<dbReference type="Gene3D" id="3.90.1680.10">
    <property type="entry name" value="SOS response associated peptidase-like"/>
    <property type="match status" value="1"/>
</dbReference>
<keyword evidence="2 8" id="KW-0645">Protease</keyword>
<evidence type="ECO:0000256" key="7">
    <source>
        <dbReference type="ARBA" id="ARBA00023239"/>
    </source>
</evidence>
<dbReference type="EMBL" id="FZOU01000001">
    <property type="protein sequence ID" value="SNS40680.1"/>
    <property type="molecule type" value="Genomic_DNA"/>
</dbReference>
<dbReference type="PANTHER" id="PTHR13604:SF0">
    <property type="entry name" value="ABASIC SITE PROCESSING PROTEIN HMCES"/>
    <property type="match status" value="1"/>
</dbReference>
<evidence type="ECO:0000256" key="5">
    <source>
        <dbReference type="ARBA" id="ARBA00023124"/>
    </source>
</evidence>
<keyword evidence="5" id="KW-0190">Covalent protein-DNA linkage</keyword>
<dbReference type="RefSeq" id="WP_089407111.1">
    <property type="nucleotide sequence ID" value="NZ_FZOU01000001.1"/>
</dbReference>
<dbReference type="GO" id="GO:0006508">
    <property type="term" value="P:proteolysis"/>
    <property type="evidence" value="ECO:0007669"/>
    <property type="project" value="UniProtKB-KW"/>
</dbReference>
<dbReference type="GO" id="GO:0106300">
    <property type="term" value="P:protein-DNA covalent cross-linking repair"/>
    <property type="evidence" value="ECO:0007669"/>
    <property type="project" value="InterPro"/>
</dbReference>
<keyword evidence="4 8" id="KW-0378">Hydrolase</keyword>
<dbReference type="InterPro" id="IPR003738">
    <property type="entry name" value="SRAP"/>
</dbReference>
<evidence type="ECO:0000256" key="6">
    <source>
        <dbReference type="ARBA" id="ARBA00023125"/>
    </source>
</evidence>
<dbReference type="Pfam" id="PF02586">
    <property type="entry name" value="SRAP"/>
    <property type="match status" value="1"/>
</dbReference>
<dbReference type="GO" id="GO:0008233">
    <property type="term" value="F:peptidase activity"/>
    <property type="evidence" value="ECO:0007669"/>
    <property type="project" value="UniProtKB-KW"/>
</dbReference>
<accession>A0A239E7F4</accession>
<sequence>MCGRYVRRSDKQRLAEAFHLGELPVDFVLPPENYNIAPQSTQPVVRVNPDSGQREMRLMRWGLIPSWAKDAAIGKTTTNARAETVATKPAFRGAFKSRHCLVPADLFYEWRNLDPSDPKRKNTQPYAIGLKNGSPMAFAGLWETWTDKTNGLPLESFTIITTDPNALMEPLHDRMPVIVPPSAFDRWLASSPDRPPVDMLRPYDAAEMTAWKVGKAVGNSRVNGAELCQQWE</sequence>
<dbReference type="SUPFAM" id="SSF143081">
    <property type="entry name" value="BB1717-like"/>
    <property type="match status" value="1"/>
</dbReference>
<evidence type="ECO:0000313" key="9">
    <source>
        <dbReference type="EMBL" id="SNS40680.1"/>
    </source>
</evidence>